<dbReference type="Gene3D" id="3.40.50.1010">
    <property type="entry name" value="5'-nuclease"/>
    <property type="match status" value="1"/>
</dbReference>
<dbReference type="Pfam" id="PF01850">
    <property type="entry name" value="PIN"/>
    <property type="match status" value="1"/>
</dbReference>
<dbReference type="AlphaFoldDB" id="A0A1J5Q2U0"/>
<evidence type="ECO:0000313" key="2">
    <source>
        <dbReference type="EMBL" id="OIQ74311.1"/>
    </source>
</evidence>
<dbReference type="InterPro" id="IPR002716">
    <property type="entry name" value="PIN_dom"/>
</dbReference>
<evidence type="ECO:0000259" key="1">
    <source>
        <dbReference type="Pfam" id="PF01850"/>
    </source>
</evidence>
<proteinExistence type="predicted"/>
<dbReference type="InterPro" id="IPR029060">
    <property type="entry name" value="PIN-like_dom_sf"/>
</dbReference>
<dbReference type="EMBL" id="MLJW01002552">
    <property type="protein sequence ID" value="OIQ74311.1"/>
    <property type="molecule type" value="Genomic_DNA"/>
</dbReference>
<feature type="domain" description="PIN" evidence="1">
    <location>
        <begin position="5"/>
        <end position="104"/>
    </location>
</feature>
<accession>A0A1J5Q2U0</accession>
<organism evidence="2">
    <name type="scientific">mine drainage metagenome</name>
    <dbReference type="NCBI Taxonomy" id="410659"/>
    <lineage>
        <taxon>unclassified sequences</taxon>
        <taxon>metagenomes</taxon>
        <taxon>ecological metagenomes</taxon>
    </lineage>
</organism>
<protein>
    <recommendedName>
        <fullName evidence="1">PIN domain-containing protein</fullName>
    </recommendedName>
</protein>
<comment type="caution">
    <text evidence="2">The sequence shown here is derived from an EMBL/GenBank/DDBJ whole genome shotgun (WGS) entry which is preliminary data.</text>
</comment>
<gene>
    <name evidence="2" type="ORF">GALL_440380</name>
</gene>
<reference evidence="2" key="1">
    <citation type="submission" date="2016-10" db="EMBL/GenBank/DDBJ databases">
        <title>Sequence of Gallionella enrichment culture.</title>
        <authorList>
            <person name="Poehlein A."/>
            <person name="Muehling M."/>
            <person name="Daniel R."/>
        </authorList>
    </citation>
    <scope>NUCLEOTIDE SEQUENCE</scope>
</reference>
<name>A0A1J5Q2U0_9ZZZZ</name>
<sequence>MKRFLLDTSAILTLRDDEAGADRVAEILGLATQDKVKCYGCFMTLMEVHYRVWSDEDKAAGQLAYQQCLALPMVWLSNTDSLLAKAAEYKALYPLSIANAWIAAWHQSKVRSCCTKTRNSSPCPSRRNCCRSKSKKLNRTWNLAQPSRSLRT</sequence>
<dbReference type="SUPFAM" id="SSF88723">
    <property type="entry name" value="PIN domain-like"/>
    <property type="match status" value="1"/>
</dbReference>